<dbReference type="Proteomes" id="UP001139887">
    <property type="component" value="Unassembled WGS sequence"/>
</dbReference>
<sequence length="225" mass="24958">MEAELKWLLETSIPENIQLVRDYLSKVTFVSYNDTSKPSSQASLLSKSDSEVNGTATVLGTRVTQLSLTLPLLNPSSQGISTTIYLKRGDSLALSQAQDAQSYLKSVLCKVLPLDTREDALAFKFAPSLPENMVVECRLKGPTLMVHVYWLKFRRDAKSAGILDAFTKEQSTGHTLVYNGRLAEVKKEVVYEADLEDLDRNLSYLDRAAGVCIDMVGQIHAFDSF</sequence>
<gene>
    <name evidence="1" type="ORF">IWW36_000070</name>
</gene>
<name>A0A9W8IKG4_9FUNG</name>
<dbReference type="OrthoDB" id="66510at2759"/>
<accession>A0A9W8IKG4</accession>
<evidence type="ECO:0000313" key="1">
    <source>
        <dbReference type="EMBL" id="KAJ2852713.1"/>
    </source>
</evidence>
<keyword evidence="2" id="KW-1185">Reference proteome</keyword>
<comment type="caution">
    <text evidence="1">The sequence shown here is derived from an EMBL/GenBank/DDBJ whole genome shotgun (WGS) entry which is preliminary data.</text>
</comment>
<reference evidence="1" key="1">
    <citation type="submission" date="2022-07" db="EMBL/GenBank/DDBJ databases">
        <title>Phylogenomic reconstructions and comparative analyses of Kickxellomycotina fungi.</title>
        <authorList>
            <person name="Reynolds N.K."/>
            <person name="Stajich J.E."/>
            <person name="Barry K."/>
            <person name="Grigoriev I.V."/>
            <person name="Crous P."/>
            <person name="Smith M.E."/>
        </authorList>
    </citation>
    <scope>NUCLEOTIDE SEQUENCE</scope>
    <source>
        <strain evidence="1">NRRL 1566</strain>
    </source>
</reference>
<protein>
    <submittedName>
        <fullName evidence="1">Uncharacterized protein</fullName>
    </submittedName>
</protein>
<proteinExistence type="predicted"/>
<dbReference type="EMBL" id="JANBUW010000001">
    <property type="protein sequence ID" value="KAJ2852713.1"/>
    <property type="molecule type" value="Genomic_DNA"/>
</dbReference>
<organism evidence="1 2">
    <name type="scientific">Coemansia brasiliensis</name>
    <dbReference type="NCBI Taxonomy" id="2650707"/>
    <lineage>
        <taxon>Eukaryota</taxon>
        <taxon>Fungi</taxon>
        <taxon>Fungi incertae sedis</taxon>
        <taxon>Zoopagomycota</taxon>
        <taxon>Kickxellomycotina</taxon>
        <taxon>Kickxellomycetes</taxon>
        <taxon>Kickxellales</taxon>
        <taxon>Kickxellaceae</taxon>
        <taxon>Coemansia</taxon>
    </lineage>
</organism>
<dbReference type="AlphaFoldDB" id="A0A9W8IKG4"/>
<evidence type="ECO:0000313" key="2">
    <source>
        <dbReference type="Proteomes" id="UP001139887"/>
    </source>
</evidence>